<accession>A0AA87AKN3</accession>
<feature type="transmembrane region" description="Helical" evidence="1">
    <location>
        <begin position="130"/>
        <end position="153"/>
    </location>
</feature>
<dbReference type="RefSeq" id="WP_003147724.1">
    <property type="nucleotide sequence ID" value="NZ_GL883585.1"/>
</dbReference>
<comment type="caution">
    <text evidence="2">The sequence shown here is derived from an EMBL/GenBank/DDBJ whole genome shotgun (WGS) entry which is preliminary data.</text>
</comment>
<sequence>MSGDILSRSNLFSILKNKNIRIFIIFFVIIEGLISCFSVNSLIILNENRVLYVSSTLSQVVATLFGLSITGYIFLDGKLKNDVEEDESLIDIVADLKANYKLKILFTGSLTCVSIFLCIINMCLSANNFISIFVFDNSLVITFFSIVEIILFVKKIIDPEKIQKESYIGKRQLEEKLEEKTDSFSEQNNSDKVSLEDFLKTYNSIESSISNLVSSSVKIDGKYANMYQNLKILRYEGKIDAKLFEKINVLRRYRNYLVHGQDMIMDEKVYYLAKEINEELEKLL</sequence>
<evidence type="ECO:0000313" key="3">
    <source>
        <dbReference type="Proteomes" id="UP000004773"/>
    </source>
</evidence>
<dbReference type="AlphaFoldDB" id="A0AA87AKN3"/>
<keyword evidence="1" id="KW-0812">Transmembrane</keyword>
<name>A0AA87AKN3_9BACL</name>
<dbReference type="Proteomes" id="UP000004773">
    <property type="component" value="Unassembled WGS sequence"/>
</dbReference>
<dbReference type="Gene3D" id="1.20.120.580">
    <property type="entry name" value="bsu32300-like"/>
    <property type="match status" value="1"/>
</dbReference>
<organism evidence="2 3">
    <name type="scientific">Gemella haemolysans M341</name>
    <dbReference type="NCBI Taxonomy" id="562981"/>
    <lineage>
        <taxon>Bacteria</taxon>
        <taxon>Bacillati</taxon>
        <taxon>Bacillota</taxon>
        <taxon>Bacilli</taxon>
        <taxon>Bacillales</taxon>
        <taxon>Gemellaceae</taxon>
        <taxon>Gemella</taxon>
    </lineage>
</organism>
<feature type="transmembrane region" description="Helical" evidence="1">
    <location>
        <begin position="51"/>
        <end position="75"/>
    </location>
</feature>
<protein>
    <submittedName>
        <fullName evidence="2">Uncharacterized protein</fullName>
    </submittedName>
</protein>
<gene>
    <name evidence="2" type="ORF">HMPREF0428_01575</name>
</gene>
<feature type="transmembrane region" description="Helical" evidence="1">
    <location>
        <begin position="104"/>
        <end position="124"/>
    </location>
</feature>
<keyword evidence="1" id="KW-1133">Transmembrane helix</keyword>
<evidence type="ECO:0000256" key="1">
    <source>
        <dbReference type="SAM" id="Phobius"/>
    </source>
</evidence>
<keyword evidence="1" id="KW-0472">Membrane</keyword>
<proteinExistence type="predicted"/>
<reference evidence="2 3" key="1">
    <citation type="submission" date="2011-03" db="EMBL/GenBank/DDBJ databases">
        <title>The Genome Sequence of Gemella haemolysans M341.</title>
        <authorList>
            <consortium name="The Broad Institute Genome Sequencing Platform"/>
            <consortium name="The Broad Institute Genome Sequencing Center for Infectious Disease"/>
            <person name="Earl A."/>
            <person name="Ward D."/>
            <person name="Feldgarden M."/>
            <person name="Gevers D."/>
            <person name="Sibley C.D."/>
            <person name="Field T.R."/>
            <person name="Grinwis M."/>
            <person name="Eshaghurshan C.S."/>
            <person name="Surette M.G."/>
            <person name="Young S.K."/>
            <person name="Zeng Q."/>
            <person name="Gargeya S."/>
            <person name="Fitzgerald M."/>
            <person name="Haas B."/>
            <person name="Abouelleil A."/>
            <person name="Alvarado L."/>
            <person name="Arachchi H.M."/>
            <person name="Berlin A."/>
            <person name="Brown A."/>
            <person name="Chapman S.B."/>
            <person name="Chen Z."/>
            <person name="Dunbar C."/>
            <person name="Freedman E."/>
            <person name="Gearin G."/>
            <person name="Gellesch M."/>
            <person name="Goldberg J."/>
            <person name="Griggs A."/>
            <person name="Gujja S."/>
            <person name="Heilman E.R."/>
            <person name="Heiman D."/>
            <person name="Howarth C."/>
            <person name="Larson L."/>
            <person name="Lui A."/>
            <person name="MacDonald P.J.P."/>
            <person name="Mehta T."/>
            <person name="Montmayeur A."/>
            <person name="Murphy C."/>
            <person name="Neiman D."/>
            <person name="Pearson M."/>
            <person name="Priest M."/>
            <person name="Roberts A."/>
            <person name="Saif S."/>
            <person name="Shea T."/>
            <person name="Shenoy N."/>
            <person name="Sisk P."/>
            <person name="Stolte C."/>
            <person name="Sykes S."/>
            <person name="White J."/>
            <person name="Yandava C."/>
            <person name="Wortman J."/>
            <person name="Nusbaum C."/>
            <person name="Birren B."/>
        </authorList>
    </citation>
    <scope>NUCLEOTIDE SEQUENCE [LARGE SCALE GENOMIC DNA]</scope>
    <source>
        <strain evidence="2 3">M341</strain>
    </source>
</reference>
<dbReference type="EMBL" id="ACRO01000037">
    <property type="protein sequence ID" value="EGF86778.1"/>
    <property type="molecule type" value="Genomic_DNA"/>
</dbReference>
<dbReference type="InterPro" id="IPR037038">
    <property type="entry name" value="HepT-like_sf"/>
</dbReference>
<feature type="transmembrane region" description="Helical" evidence="1">
    <location>
        <begin position="20"/>
        <end position="45"/>
    </location>
</feature>
<evidence type="ECO:0000313" key="2">
    <source>
        <dbReference type="EMBL" id="EGF86778.1"/>
    </source>
</evidence>